<organism evidence="2 3">
    <name type="scientific">Geosporobacter subterraneus DSM 17957</name>
    <dbReference type="NCBI Taxonomy" id="1121919"/>
    <lineage>
        <taxon>Bacteria</taxon>
        <taxon>Bacillati</taxon>
        <taxon>Bacillota</taxon>
        <taxon>Clostridia</taxon>
        <taxon>Peptostreptococcales</taxon>
        <taxon>Thermotaleaceae</taxon>
        <taxon>Geosporobacter</taxon>
    </lineage>
</organism>
<dbReference type="InterPro" id="IPR004038">
    <property type="entry name" value="Ribosomal_eL8/eL30/eS12/Gad45"/>
</dbReference>
<dbReference type="NCBIfam" id="NF004078">
    <property type="entry name" value="PRK05583.1"/>
    <property type="match status" value="1"/>
</dbReference>
<dbReference type="Proteomes" id="UP000184536">
    <property type="component" value="Unassembled WGS sequence"/>
</dbReference>
<dbReference type="Gene3D" id="3.30.1330.30">
    <property type="match status" value="1"/>
</dbReference>
<keyword evidence="2" id="KW-0687">Ribonucleoprotein</keyword>
<name>A0A1M6E0L2_9FIRM</name>
<dbReference type="EMBL" id="FQZV01000007">
    <property type="protein sequence ID" value="SHI78991.1"/>
    <property type="molecule type" value="Genomic_DNA"/>
</dbReference>
<sequence length="111" mass="12197">MPSKFFSLLGLAQRSGNLVTGEDTCEAYIKKGNIKLLIVAEDASANTKKKFHDLCSYRNIKMITYGDRDQMSHAIGKSNRAVYGIKDVAFSQTLLKLINEEGHGVKNSGGE</sequence>
<keyword evidence="3" id="KW-1185">Reference proteome</keyword>
<accession>A0A1M6E0L2</accession>
<dbReference type="OrthoDB" id="9794863at2"/>
<dbReference type="GO" id="GO:0005840">
    <property type="term" value="C:ribosome"/>
    <property type="evidence" value="ECO:0007669"/>
    <property type="project" value="UniProtKB-KW"/>
</dbReference>
<evidence type="ECO:0000313" key="2">
    <source>
        <dbReference type="EMBL" id="SHI78991.1"/>
    </source>
</evidence>
<dbReference type="InterPro" id="IPR029064">
    <property type="entry name" value="Ribosomal_eL30-like_sf"/>
</dbReference>
<proteinExistence type="predicted"/>
<evidence type="ECO:0000259" key="1">
    <source>
        <dbReference type="Pfam" id="PF01248"/>
    </source>
</evidence>
<dbReference type="AlphaFoldDB" id="A0A1M6E0L2"/>
<dbReference type="SUPFAM" id="SSF55315">
    <property type="entry name" value="L30e-like"/>
    <property type="match status" value="1"/>
</dbReference>
<dbReference type="RefSeq" id="WP_110939887.1">
    <property type="nucleotide sequence ID" value="NZ_FQZV01000007.1"/>
</dbReference>
<feature type="domain" description="Ribosomal protein eL8/eL30/eS12/Gadd45" evidence="1">
    <location>
        <begin position="6"/>
        <end position="93"/>
    </location>
</feature>
<dbReference type="Pfam" id="PF01248">
    <property type="entry name" value="Ribosomal_L7Ae"/>
    <property type="match status" value="1"/>
</dbReference>
<keyword evidence="2" id="KW-0689">Ribosomal protein</keyword>
<gene>
    <name evidence="2" type="ORF">SAMN02745975_00598</name>
</gene>
<dbReference type="STRING" id="1121919.SAMN02745975_00598"/>
<protein>
    <submittedName>
        <fullName evidence="2">Ribosomal protein L7Ae</fullName>
    </submittedName>
</protein>
<evidence type="ECO:0000313" key="3">
    <source>
        <dbReference type="Proteomes" id="UP000184536"/>
    </source>
</evidence>
<reference evidence="3" key="1">
    <citation type="submission" date="2016-11" db="EMBL/GenBank/DDBJ databases">
        <authorList>
            <person name="Varghese N."/>
            <person name="Submissions S."/>
        </authorList>
    </citation>
    <scope>NUCLEOTIDE SEQUENCE [LARGE SCALE GENOMIC DNA]</scope>
    <source>
        <strain evidence="3">DSM 17957</strain>
    </source>
</reference>